<protein>
    <submittedName>
        <fullName evidence="3">Uncharacterized protein</fullName>
    </submittedName>
</protein>
<dbReference type="GO" id="GO:0008253">
    <property type="term" value="F:5'-nucleotidase activity"/>
    <property type="evidence" value="ECO:0007669"/>
    <property type="project" value="InterPro"/>
</dbReference>
<feature type="compositionally biased region" description="Basic and acidic residues" evidence="2">
    <location>
        <begin position="131"/>
        <end position="156"/>
    </location>
</feature>
<dbReference type="InterPro" id="IPR010708">
    <property type="entry name" value="5'(3')-deoxyribonucleotidase"/>
</dbReference>
<dbReference type="InterPro" id="IPR052419">
    <property type="entry name" value="5_3-deoxyribonucleotidase-like"/>
</dbReference>
<keyword evidence="4" id="KW-1185">Reference proteome</keyword>
<dbReference type="Gene3D" id="3.40.50.1000">
    <property type="entry name" value="HAD superfamily/HAD-like"/>
    <property type="match status" value="1"/>
</dbReference>
<evidence type="ECO:0000256" key="1">
    <source>
        <dbReference type="PIRSR" id="PIRSR610708-1"/>
    </source>
</evidence>
<dbReference type="GO" id="GO:0009264">
    <property type="term" value="P:deoxyribonucleotide catabolic process"/>
    <property type="evidence" value="ECO:0007669"/>
    <property type="project" value="InterPro"/>
</dbReference>
<organism evidence="3 4">
    <name type="scientific">Protomyces lactucae-debilis</name>
    <dbReference type="NCBI Taxonomy" id="2754530"/>
    <lineage>
        <taxon>Eukaryota</taxon>
        <taxon>Fungi</taxon>
        <taxon>Dikarya</taxon>
        <taxon>Ascomycota</taxon>
        <taxon>Taphrinomycotina</taxon>
        <taxon>Taphrinomycetes</taxon>
        <taxon>Taphrinales</taxon>
        <taxon>Protomycetaceae</taxon>
        <taxon>Protomyces</taxon>
    </lineage>
</organism>
<dbReference type="OrthoDB" id="10248475at2759"/>
<evidence type="ECO:0000313" key="4">
    <source>
        <dbReference type="Proteomes" id="UP000193685"/>
    </source>
</evidence>
<accession>A0A1Y2FU95</accession>
<dbReference type="AlphaFoldDB" id="A0A1Y2FU95"/>
<dbReference type="GeneID" id="63785212"/>
<dbReference type="Proteomes" id="UP000193685">
    <property type="component" value="Unassembled WGS sequence"/>
</dbReference>
<dbReference type="STRING" id="56484.A0A1Y2FU95"/>
<gene>
    <name evidence="3" type="ORF">BCR37DRAFT_376540</name>
</gene>
<evidence type="ECO:0000313" key="3">
    <source>
        <dbReference type="EMBL" id="ORY87137.1"/>
    </source>
</evidence>
<comment type="caution">
    <text evidence="3">The sequence shown here is derived from an EMBL/GenBank/DDBJ whole genome shotgun (WGS) entry which is preliminary data.</text>
</comment>
<dbReference type="Pfam" id="PF06941">
    <property type="entry name" value="NT5C"/>
    <property type="match status" value="1"/>
</dbReference>
<feature type="active site" description="Proton donor" evidence="1">
    <location>
        <position position="9"/>
    </location>
</feature>
<feature type="region of interest" description="Disordered" evidence="2">
    <location>
        <begin position="131"/>
        <end position="165"/>
    </location>
</feature>
<dbReference type="PANTHER" id="PTHR35134">
    <property type="entry name" value="NUCLEOTIDASE YQFW-RELATED"/>
    <property type="match status" value="1"/>
</dbReference>
<dbReference type="InterPro" id="IPR036412">
    <property type="entry name" value="HAD-like_sf"/>
</dbReference>
<dbReference type="OMA" id="FGDYEWN"/>
<feature type="active site" description="Nucleophile" evidence="1">
    <location>
        <position position="7"/>
    </location>
</feature>
<proteinExistence type="predicted"/>
<dbReference type="SUPFAM" id="SSF56784">
    <property type="entry name" value="HAD-like"/>
    <property type="match status" value="1"/>
</dbReference>
<sequence>MPTIAVDFDDTLALTNDKICHWHNETYGTDLSIEEYYHFQYWRVRGWGDKTITQNKVKEFNQSSAVQAIKPIREAAEGLRALKEAGHRLVVVTARMASQAEYTCRWLERTYPGLFAEIIFTSAFVSRDAHAGSHNAEDEQDRKEVGMSSKDEHTKEPTSTPLTFRSIPRPKSEVCKLIDAHLLIDDSIENAYEVYANAKIPVALYGDWQWNKREPDAEAAASPLSWEQRRALGLKDDEAPLANLPDGVHRALTWKDVVEISQKVVK</sequence>
<reference evidence="3 4" key="1">
    <citation type="submission" date="2016-07" db="EMBL/GenBank/DDBJ databases">
        <title>Pervasive Adenine N6-methylation of Active Genes in Fungi.</title>
        <authorList>
            <consortium name="DOE Joint Genome Institute"/>
            <person name="Mondo S.J."/>
            <person name="Dannebaum R.O."/>
            <person name="Kuo R.C."/>
            <person name="Labutti K."/>
            <person name="Haridas S."/>
            <person name="Kuo A."/>
            <person name="Salamov A."/>
            <person name="Ahrendt S.R."/>
            <person name="Lipzen A."/>
            <person name="Sullivan W."/>
            <person name="Andreopoulos W.B."/>
            <person name="Clum A."/>
            <person name="Lindquist E."/>
            <person name="Daum C."/>
            <person name="Ramamoorthy G.K."/>
            <person name="Gryganskyi A."/>
            <person name="Culley D."/>
            <person name="Magnuson J.K."/>
            <person name="James T.Y."/>
            <person name="O'Malley M.A."/>
            <person name="Stajich J.E."/>
            <person name="Spatafora J.W."/>
            <person name="Visel A."/>
            <person name="Grigoriev I.V."/>
        </authorList>
    </citation>
    <scope>NUCLEOTIDE SEQUENCE [LARGE SCALE GENOMIC DNA]</scope>
    <source>
        <strain evidence="3 4">12-1054</strain>
    </source>
</reference>
<name>A0A1Y2FU95_PROLT</name>
<dbReference type="PANTHER" id="PTHR35134:SF2">
    <property type="entry name" value="NUCLEOTIDASE YQFW-RELATED"/>
    <property type="match status" value="1"/>
</dbReference>
<dbReference type="InterPro" id="IPR023214">
    <property type="entry name" value="HAD_sf"/>
</dbReference>
<dbReference type="RefSeq" id="XP_040727993.1">
    <property type="nucleotide sequence ID" value="XM_040868613.1"/>
</dbReference>
<evidence type="ECO:0000256" key="2">
    <source>
        <dbReference type="SAM" id="MobiDB-lite"/>
    </source>
</evidence>
<dbReference type="EMBL" id="MCFI01000002">
    <property type="protein sequence ID" value="ORY87137.1"/>
    <property type="molecule type" value="Genomic_DNA"/>
</dbReference>
<dbReference type="CDD" id="cd01427">
    <property type="entry name" value="HAD_like"/>
    <property type="match status" value="1"/>
</dbReference>